<keyword evidence="1" id="KW-1133">Transmembrane helix</keyword>
<protein>
    <recommendedName>
        <fullName evidence="4">DUF2975 domain-containing protein</fullName>
    </recommendedName>
</protein>
<dbReference type="STRING" id="551991.SAMN05192529_1309"/>
<keyword evidence="1" id="KW-0472">Membrane</keyword>
<organism evidence="2 3">
    <name type="scientific">Arachidicoccus rhizosphaerae</name>
    <dbReference type="NCBI Taxonomy" id="551991"/>
    <lineage>
        <taxon>Bacteria</taxon>
        <taxon>Pseudomonadati</taxon>
        <taxon>Bacteroidota</taxon>
        <taxon>Chitinophagia</taxon>
        <taxon>Chitinophagales</taxon>
        <taxon>Chitinophagaceae</taxon>
        <taxon>Arachidicoccus</taxon>
    </lineage>
</organism>
<evidence type="ECO:0000313" key="2">
    <source>
        <dbReference type="EMBL" id="SEA57815.1"/>
    </source>
</evidence>
<name>A0A1H4CBI7_9BACT</name>
<dbReference type="AlphaFoldDB" id="A0A1H4CBI7"/>
<keyword evidence="1" id="KW-0812">Transmembrane</keyword>
<dbReference type="OrthoDB" id="672524at2"/>
<dbReference type="InterPro" id="IPR021354">
    <property type="entry name" value="DUF2975"/>
</dbReference>
<dbReference type="EMBL" id="FNQY01000030">
    <property type="protein sequence ID" value="SEA57815.1"/>
    <property type="molecule type" value="Genomic_DNA"/>
</dbReference>
<feature type="transmembrane region" description="Helical" evidence="1">
    <location>
        <begin position="12"/>
        <end position="36"/>
    </location>
</feature>
<dbReference type="RefSeq" id="WP_091400926.1">
    <property type="nucleotide sequence ID" value="NZ_FNQY01000030.1"/>
</dbReference>
<proteinExistence type="predicted"/>
<dbReference type="Pfam" id="PF11188">
    <property type="entry name" value="DUF2975"/>
    <property type="match status" value="1"/>
</dbReference>
<feature type="transmembrane region" description="Helical" evidence="1">
    <location>
        <begin position="103"/>
        <end position="121"/>
    </location>
</feature>
<gene>
    <name evidence="2" type="ORF">SAMN05192529_1309</name>
</gene>
<evidence type="ECO:0008006" key="4">
    <source>
        <dbReference type="Google" id="ProtNLM"/>
    </source>
</evidence>
<feature type="transmembrane region" description="Helical" evidence="1">
    <location>
        <begin position="141"/>
        <end position="158"/>
    </location>
</feature>
<feature type="transmembrane region" description="Helical" evidence="1">
    <location>
        <begin position="56"/>
        <end position="82"/>
    </location>
</feature>
<keyword evidence="3" id="KW-1185">Reference proteome</keyword>
<reference evidence="2 3" key="1">
    <citation type="submission" date="2016-10" db="EMBL/GenBank/DDBJ databases">
        <authorList>
            <person name="de Groot N.N."/>
        </authorList>
    </citation>
    <scope>NUCLEOTIDE SEQUENCE [LARGE SCALE GENOMIC DNA]</scope>
    <source>
        <strain evidence="2 3">Vu-144</strain>
    </source>
</reference>
<evidence type="ECO:0000313" key="3">
    <source>
        <dbReference type="Proteomes" id="UP000199041"/>
    </source>
</evidence>
<accession>A0A1H4CBI7</accession>
<evidence type="ECO:0000256" key="1">
    <source>
        <dbReference type="SAM" id="Phobius"/>
    </source>
</evidence>
<dbReference type="Proteomes" id="UP000199041">
    <property type="component" value="Unassembled WGS sequence"/>
</dbReference>
<sequence length="172" mass="19381">MTKRDNLILTGAKVITWLIFIGLCIQAGVLLFNYPSISAAFNQKTAVTGPDNHNRWIFPSMFSLAVFITFLKAYLFYLVIRLMQTLDISNPFQLPVAMQISKISKTTFSIGLISYIAFQSARNMDHHGLITGSLNTFWGDSQAYILMSAIIYIIALIFKRGIEMQAENDLTI</sequence>